<reference evidence="1 2" key="1">
    <citation type="journal article" date="2015" name="Genome Announc.">
        <title>Complete genome sequences for 35 biothreat assay-relevant bacillus species.</title>
        <authorList>
            <person name="Johnson S.L."/>
            <person name="Daligault H.E."/>
            <person name="Davenport K.W."/>
            <person name="Jaissle J."/>
            <person name="Frey K.G."/>
            <person name="Ladner J.T."/>
            <person name="Broomall S.M."/>
            <person name="Bishop-Lilly K.A."/>
            <person name="Bruce D.C."/>
            <person name="Gibbons H.S."/>
            <person name="Coyne S.R."/>
            <person name="Lo C.C."/>
            <person name="Meincke L."/>
            <person name="Munk A.C."/>
            <person name="Koroleva G.I."/>
            <person name="Rosenzweig C.N."/>
            <person name="Palacios G.F."/>
            <person name="Redden C.L."/>
            <person name="Minogue T.D."/>
            <person name="Chain P.S."/>
        </authorList>
    </citation>
    <scope>NUCLEOTIDE SEQUENCE [LARGE SCALE GENOMIC DNA]</scope>
    <source>
        <strain evidence="2">ATCC 14581 / DSM 32 / JCM 2506 / NBRC 15308 / NCIMB 9376 / NCTC 10342 / NRRL B-14308 / VKM B-512</strain>
    </source>
</reference>
<proteinExistence type="predicted"/>
<dbReference type="KEGG" id="bmeg:BG04_3870"/>
<accession>A0A0B6AKL0</accession>
<dbReference type="AlphaFoldDB" id="A0A0B6AKL0"/>
<dbReference type="RefSeq" id="WP_016763597.1">
    <property type="nucleotide sequence ID" value="NZ_BCVB01000002.1"/>
</dbReference>
<dbReference type="Proteomes" id="UP000031829">
    <property type="component" value="Chromosome"/>
</dbReference>
<dbReference type="GeneID" id="93641916"/>
<protein>
    <submittedName>
        <fullName evidence="1">Putative membrane protein</fullName>
    </submittedName>
</protein>
<dbReference type="EMBL" id="CP009920">
    <property type="protein sequence ID" value="AJI21133.1"/>
    <property type="molecule type" value="Genomic_DNA"/>
</dbReference>
<gene>
    <name evidence="1" type="ORF">BG04_3870</name>
</gene>
<evidence type="ECO:0000313" key="2">
    <source>
        <dbReference type="Proteomes" id="UP000031829"/>
    </source>
</evidence>
<sequence>MKVKKNGEGHVLFIILGGLFILIGTLFANTSVYFLISGWIAAVCCLGISAVLKKEKTKSVSKEEEE</sequence>
<dbReference type="HOGENOM" id="CLU_2822146_0_0_9"/>
<organism evidence="1 2">
    <name type="scientific">Priestia megaterium (strain ATCC 14581 / DSM 32 / CCUG 1817 / JCM 2506 / NBRC 15308 / NCIMB 9376 / NCTC 10342 / NRRL B-14308 / VKM B-512 / Ford 19)</name>
    <name type="common">Bacillus megaterium</name>
    <dbReference type="NCBI Taxonomy" id="1348623"/>
    <lineage>
        <taxon>Bacteria</taxon>
        <taxon>Bacillati</taxon>
        <taxon>Bacillota</taxon>
        <taxon>Bacilli</taxon>
        <taxon>Bacillales</taxon>
        <taxon>Bacillaceae</taxon>
        <taxon>Priestia</taxon>
    </lineage>
</organism>
<evidence type="ECO:0000313" key="1">
    <source>
        <dbReference type="EMBL" id="AJI21133.1"/>
    </source>
</evidence>
<name>A0A0B6AKL0_PRIM2</name>